<keyword evidence="3" id="KW-1185">Reference proteome</keyword>
<sequence>MNTPCLVLVGKVRLHKVVTIMDIFNNKGQETSYLPPYSHLLNPIEEIFKTNESELFNCMKDELSTIMREDCDGYYHLVRAYVSGSQTFWPAAPLISPIPIPKRCDSPFKKKYGSHN</sequence>
<dbReference type="Gene3D" id="3.30.420.10">
    <property type="entry name" value="Ribonuclease H-like superfamily/Ribonuclease H"/>
    <property type="match status" value="1"/>
</dbReference>
<accession>A0A0C2I7V1</accession>
<reference evidence="2 3" key="1">
    <citation type="journal article" date="2014" name="Genome Biol. Evol.">
        <title>The genome of the myxosporean Thelohanellus kitauei shows adaptations to nutrient acquisition within its fish host.</title>
        <authorList>
            <person name="Yang Y."/>
            <person name="Xiong J."/>
            <person name="Zhou Z."/>
            <person name="Huo F."/>
            <person name="Miao W."/>
            <person name="Ran C."/>
            <person name="Liu Y."/>
            <person name="Zhang J."/>
            <person name="Feng J."/>
            <person name="Wang M."/>
            <person name="Wang M."/>
            <person name="Wang L."/>
            <person name="Yao B."/>
        </authorList>
    </citation>
    <scope>NUCLEOTIDE SEQUENCE [LARGE SCALE GENOMIC DNA]</scope>
    <source>
        <strain evidence="2">Wuqing</strain>
    </source>
</reference>
<dbReference type="InterPro" id="IPR036397">
    <property type="entry name" value="RNaseH_sf"/>
</dbReference>
<protein>
    <recommendedName>
        <fullName evidence="1">Tc1-like transposase DDE domain-containing protein</fullName>
    </recommendedName>
</protein>
<dbReference type="EMBL" id="JWZT01005346">
    <property type="protein sequence ID" value="KII61303.1"/>
    <property type="molecule type" value="Genomic_DNA"/>
</dbReference>
<dbReference type="Proteomes" id="UP000031668">
    <property type="component" value="Unassembled WGS sequence"/>
</dbReference>
<evidence type="ECO:0000259" key="1">
    <source>
        <dbReference type="Pfam" id="PF13358"/>
    </source>
</evidence>
<gene>
    <name evidence="2" type="ORF">RF11_06467</name>
</gene>
<dbReference type="InterPro" id="IPR038717">
    <property type="entry name" value="Tc1-like_DDE_dom"/>
</dbReference>
<dbReference type="GO" id="GO:0003676">
    <property type="term" value="F:nucleic acid binding"/>
    <property type="evidence" value="ECO:0007669"/>
    <property type="project" value="InterPro"/>
</dbReference>
<dbReference type="Pfam" id="PF13358">
    <property type="entry name" value="DDE_3"/>
    <property type="match status" value="1"/>
</dbReference>
<organism evidence="2 3">
    <name type="scientific">Thelohanellus kitauei</name>
    <name type="common">Myxosporean</name>
    <dbReference type="NCBI Taxonomy" id="669202"/>
    <lineage>
        <taxon>Eukaryota</taxon>
        <taxon>Metazoa</taxon>
        <taxon>Cnidaria</taxon>
        <taxon>Myxozoa</taxon>
        <taxon>Myxosporea</taxon>
        <taxon>Bivalvulida</taxon>
        <taxon>Platysporina</taxon>
        <taxon>Myxobolidae</taxon>
        <taxon>Thelohanellus</taxon>
    </lineage>
</organism>
<evidence type="ECO:0000313" key="3">
    <source>
        <dbReference type="Proteomes" id="UP000031668"/>
    </source>
</evidence>
<evidence type="ECO:0000313" key="2">
    <source>
        <dbReference type="EMBL" id="KII61303.1"/>
    </source>
</evidence>
<feature type="domain" description="Tc1-like transposase DDE" evidence="1">
    <location>
        <begin position="9"/>
        <end position="57"/>
    </location>
</feature>
<proteinExistence type="predicted"/>
<dbReference type="AlphaFoldDB" id="A0A0C2I7V1"/>
<name>A0A0C2I7V1_THEKT</name>
<comment type="caution">
    <text evidence="2">The sequence shown here is derived from an EMBL/GenBank/DDBJ whole genome shotgun (WGS) entry which is preliminary data.</text>
</comment>